<gene>
    <name evidence="1" type="ORF">I8J31_19495</name>
</gene>
<comment type="caution">
    <text evidence="1">The sequence shown here is derived from an EMBL/GenBank/DDBJ whole genome shotgun (WGS) entry which is preliminary data.</text>
</comment>
<name>A0A934N899_9GAMM</name>
<organism evidence="1 2">
    <name type="scientific">Marinomonas transparens</name>
    <dbReference type="NCBI Taxonomy" id="2795388"/>
    <lineage>
        <taxon>Bacteria</taxon>
        <taxon>Pseudomonadati</taxon>
        <taxon>Pseudomonadota</taxon>
        <taxon>Gammaproteobacteria</taxon>
        <taxon>Oceanospirillales</taxon>
        <taxon>Oceanospirillaceae</taxon>
        <taxon>Marinomonas</taxon>
    </lineage>
</organism>
<dbReference type="RefSeq" id="WP_199470256.1">
    <property type="nucleotide sequence ID" value="NZ_JAEMNX010000034.1"/>
</dbReference>
<dbReference type="AlphaFoldDB" id="A0A934N899"/>
<protein>
    <submittedName>
        <fullName evidence="1">Uncharacterized protein</fullName>
    </submittedName>
</protein>
<keyword evidence="2" id="KW-1185">Reference proteome</keyword>
<sequence length="283" mass="31101">MPEEMISFKLKFETPEDIDGKPTHQIDAETLGESLTELSGLLRNSLKTLQGESASAKLDVKANNEGSFVVDFVAFLSSGGIDMLKTLGITTSSLAITGASIFSLLKQIGNRKITKKVFNDDTSVSLILDDGQKIDCSEDVAKLMDSYSVRKSIENLVSKPVNSGKANGISFLDEGDKVTTTLSKEELSSFKAPAKKSFTEEKESVIRVEIAFEVIDFTKGTGWKILFDNQSIPVRINDKSFLERVGSSKREFKKGQTFQVDLKTTEKLVEGKTTITYSIDQVL</sequence>
<accession>A0A934N899</accession>
<evidence type="ECO:0000313" key="2">
    <source>
        <dbReference type="Proteomes" id="UP000628710"/>
    </source>
</evidence>
<evidence type="ECO:0000313" key="1">
    <source>
        <dbReference type="EMBL" id="MBJ7539861.1"/>
    </source>
</evidence>
<proteinExistence type="predicted"/>
<reference evidence="1" key="1">
    <citation type="submission" date="2020-12" db="EMBL/GenBank/DDBJ databases">
        <title>Marinomonas arctica sp. nov., a psychrotolerant bacterium isolated from the Arctic.</title>
        <authorList>
            <person name="Zhang Y."/>
        </authorList>
    </citation>
    <scope>NUCLEOTIDE SEQUENCE</scope>
    <source>
        <strain evidence="1">C1424</strain>
    </source>
</reference>
<dbReference type="Proteomes" id="UP000628710">
    <property type="component" value="Unassembled WGS sequence"/>
</dbReference>
<dbReference type="EMBL" id="JAEMNX010000034">
    <property type="protein sequence ID" value="MBJ7539861.1"/>
    <property type="molecule type" value="Genomic_DNA"/>
</dbReference>